<accession>A0A6M3J9B8</accession>
<dbReference type="AlphaFoldDB" id="A0A6M3J9B8"/>
<protein>
    <submittedName>
        <fullName evidence="1">Uncharacterized protein</fullName>
    </submittedName>
</protein>
<dbReference type="EMBL" id="MT141546">
    <property type="protein sequence ID" value="QJA65948.1"/>
    <property type="molecule type" value="Genomic_DNA"/>
</dbReference>
<dbReference type="EMBL" id="MT141897">
    <property type="protein sequence ID" value="QJA71761.1"/>
    <property type="molecule type" value="Genomic_DNA"/>
</dbReference>
<evidence type="ECO:0000313" key="1">
    <source>
        <dbReference type="EMBL" id="QJA65948.1"/>
    </source>
</evidence>
<name>A0A6M3J9B8_9ZZZZ</name>
<evidence type="ECO:0000313" key="2">
    <source>
        <dbReference type="EMBL" id="QJA71761.1"/>
    </source>
</evidence>
<organism evidence="1">
    <name type="scientific">viral metagenome</name>
    <dbReference type="NCBI Taxonomy" id="1070528"/>
    <lineage>
        <taxon>unclassified sequences</taxon>
        <taxon>metagenomes</taxon>
        <taxon>organismal metagenomes</taxon>
    </lineage>
</organism>
<reference evidence="1" key="1">
    <citation type="submission" date="2020-03" db="EMBL/GenBank/DDBJ databases">
        <title>The deep terrestrial virosphere.</title>
        <authorList>
            <person name="Holmfeldt K."/>
            <person name="Nilsson E."/>
            <person name="Simone D."/>
            <person name="Lopez-Fernandez M."/>
            <person name="Wu X."/>
            <person name="de Brujin I."/>
            <person name="Lundin D."/>
            <person name="Andersson A."/>
            <person name="Bertilsson S."/>
            <person name="Dopson M."/>
        </authorList>
    </citation>
    <scope>NUCLEOTIDE SEQUENCE</scope>
    <source>
        <strain evidence="2">MM415A03058</strain>
        <strain evidence="1">MM415B00370</strain>
    </source>
</reference>
<gene>
    <name evidence="2" type="ORF">MM415A03058_0012</name>
    <name evidence="1" type="ORF">MM415B00370_0066</name>
</gene>
<proteinExistence type="predicted"/>
<sequence>MKKDKQEHSVVVSGLSRYWRIEGQLYEVVLDREINILSLTTGALTLKLKPISKEDIVGELQKRR</sequence>